<protein>
    <submittedName>
        <fullName evidence="2">Uncharacterized protein</fullName>
    </submittedName>
</protein>
<evidence type="ECO:0000313" key="2">
    <source>
        <dbReference type="EMBL" id="VCW76751.1"/>
    </source>
</evidence>
<dbReference type="EMBL" id="CYRY02007836">
    <property type="protein sequence ID" value="VCW76751.1"/>
    <property type="molecule type" value="Genomic_DNA"/>
</dbReference>
<sequence>RGPVERTEQTGKAGSRKPSEDGAGLRCDGQTELARSGRKGLWGEGSEPLGWETGGRRGPGLCGSPFTPPRAVNSGTATVTTATPFTVKEGIFPLEVHFPP</sequence>
<proteinExistence type="predicted"/>
<feature type="compositionally biased region" description="Gly residues" evidence="1">
    <location>
        <begin position="52"/>
        <end position="61"/>
    </location>
</feature>
<comment type="caution">
    <text evidence="2">The sequence shown here is derived from an EMBL/GenBank/DDBJ whole genome shotgun (WGS) entry which is preliminary data.</text>
</comment>
<name>A0A9X9LMD3_GULGU</name>
<reference evidence="2 3" key="1">
    <citation type="submission" date="2018-10" db="EMBL/GenBank/DDBJ databases">
        <authorList>
            <person name="Ekblom R."/>
            <person name="Jareborg N."/>
        </authorList>
    </citation>
    <scope>NUCLEOTIDE SEQUENCE [LARGE SCALE GENOMIC DNA]</scope>
    <source>
        <tissue evidence="2">Muscle</tissue>
    </source>
</reference>
<organism evidence="2 3">
    <name type="scientific">Gulo gulo</name>
    <name type="common">Wolverine</name>
    <name type="synonym">Gluton</name>
    <dbReference type="NCBI Taxonomy" id="48420"/>
    <lineage>
        <taxon>Eukaryota</taxon>
        <taxon>Metazoa</taxon>
        <taxon>Chordata</taxon>
        <taxon>Craniata</taxon>
        <taxon>Vertebrata</taxon>
        <taxon>Euteleostomi</taxon>
        <taxon>Mammalia</taxon>
        <taxon>Eutheria</taxon>
        <taxon>Laurasiatheria</taxon>
        <taxon>Carnivora</taxon>
        <taxon>Caniformia</taxon>
        <taxon>Musteloidea</taxon>
        <taxon>Mustelidae</taxon>
        <taxon>Guloninae</taxon>
        <taxon>Gulo</taxon>
    </lineage>
</organism>
<evidence type="ECO:0000256" key="1">
    <source>
        <dbReference type="SAM" id="MobiDB-lite"/>
    </source>
</evidence>
<evidence type="ECO:0000313" key="3">
    <source>
        <dbReference type="Proteomes" id="UP000269945"/>
    </source>
</evidence>
<keyword evidence="3" id="KW-1185">Reference proteome</keyword>
<dbReference type="Proteomes" id="UP000269945">
    <property type="component" value="Unassembled WGS sequence"/>
</dbReference>
<feature type="region of interest" description="Disordered" evidence="1">
    <location>
        <begin position="1"/>
        <end position="77"/>
    </location>
</feature>
<dbReference type="AlphaFoldDB" id="A0A9X9LMD3"/>
<accession>A0A9X9LMD3</accession>
<gene>
    <name evidence="2" type="ORF">BN2614_LOCUS1</name>
</gene>
<feature type="non-terminal residue" evidence="2">
    <location>
        <position position="1"/>
    </location>
</feature>